<evidence type="ECO:0000313" key="3">
    <source>
        <dbReference type="Proteomes" id="UP000001283"/>
    </source>
</evidence>
<dbReference type="KEGG" id="bmh:BMWSH_4153"/>
<dbReference type="AlphaFoldDB" id="A0A8D3X3J1"/>
<organism evidence="2 3">
    <name type="scientific">Priestia megaterium (strain WSH-002)</name>
    <name type="common">Bacillus megaterium</name>
    <dbReference type="NCBI Taxonomy" id="1006007"/>
    <lineage>
        <taxon>Bacteria</taxon>
        <taxon>Bacillati</taxon>
        <taxon>Bacillota</taxon>
        <taxon>Bacilli</taxon>
        <taxon>Bacillales</taxon>
        <taxon>Bacillaceae</taxon>
        <taxon>Priestia</taxon>
    </lineage>
</organism>
<dbReference type="EMBL" id="CP003017">
    <property type="protein sequence ID" value="AEN91032.1"/>
    <property type="molecule type" value="Genomic_DNA"/>
</dbReference>
<dbReference type="Proteomes" id="UP000001283">
    <property type="component" value="Chromosome"/>
</dbReference>
<proteinExistence type="predicted"/>
<sequence>MNNIGVAVMKLIKKAKHFLCLDTSQKLLLLEAFYYLAYGRILKALPFSKVTPMLGEHMKESSMDEDSYETKTLRHISKAIYQMSRYTFWESECLVKAFAGMKMLERRCIESTLYLGTGKDENGNFIAHAWLRSGSTYVTGSEGMERFTVVGNFSKTLNNKGNRKGKR</sequence>
<dbReference type="Pfam" id="PF13471">
    <property type="entry name" value="Transglut_core3"/>
    <property type="match status" value="1"/>
</dbReference>
<evidence type="ECO:0000313" key="2">
    <source>
        <dbReference type="EMBL" id="AEN91032.1"/>
    </source>
</evidence>
<name>A0A8D3X3J1_PRIMW</name>
<dbReference type="NCBIfam" id="NF033537">
    <property type="entry name" value="lasso_biosyn_B2"/>
    <property type="match status" value="1"/>
</dbReference>
<gene>
    <name evidence="2" type="ORF">BMWSH_4153</name>
</gene>
<feature type="domain" description="Microcin J25-processing protein McjB C-terminal" evidence="1">
    <location>
        <begin position="43"/>
        <end position="150"/>
    </location>
</feature>
<protein>
    <recommendedName>
        <fullName evidence="1">Microcin J25-processing protein McjB C-terminal domain-containing protein</fullName>
    </recommendedName>
</protein>
<accession>A0A8D3X3J1</accession>
<evidence type="ECO:0000259" key="1">
    <source>
        <dbReference type="Pfam" id="PF13471"/>
    </source>
</evidence>
<dbReference type="InterPro" id="IPR032708">
    <property type="entry name" value="McjB_C"/>
</dbReference>
<dbReference type="InterPro" id="IPR053521">
    <property type="entry name" value="McjB-like"/>
</dbReference>
<reference evidence="2 3" key="1">
    <citation type="journal article" date="2011" name="J. Bacteriol.">
        <title>Complete genome sequence of the industrial strain Bacillus megaterium WSH-002.</title>
        <authorList>
            <person name="Liu L."/>
            <person name="Li Y."/>
            <person name="Zhang J."/>
            <person name="Zou W."/>
            <person name="Zhou Z."/>
            <person name="Liu J."/>
            <person name="Li X."/>
            <person name="Wang L."/>
            <person name="Chen J."/>
        </authorList>
    </citation>
    <scope>NUCLEOTIDE SEQUENCE [LARGE SCALE GENOMIC DNA]</scope>
    <source>
        <strain evidence="2 3">WSH-002</strain>
    </source>
</reference>